<name>A0AAN6PNU1_9PEZI</name>
<sequence>MYSTSLRCLARAPGRNGAKHSSSRPYRRLLSSHATLGPSKTRPQRLLAPRQHRSSTAPTPASVLPLRLTVPPESRSQPRRHYAVGNKNHPPKTIAVLGGGLTGLTTAWYLARALPDAKITIYEASNRLGGWIDTEKAEVTTPDGRTGTVHFERAARMVKPQLSGPVPRWDDLVFFDMVTKLNLADQLMHMKKAEETIAGYIYYPDHLVGLPQGIVSPVKNPLAFLGALAKLVGLLFEPVFRDFFRAILSLSRTSKNHYRKEMLEGHSDMSIGDYYAYRFGGPGLVDKAMSALVHGVSGGDVWKQSMASGFLADQLVPTGEEPITDVRVRCNDYEMMTVLAKDKAILDLATQHLDSNALWFRDGFTTLTNALANALEKNPNVTIKTGDPVSLVAYSKDFDKVAIHTKDIAVEPVMYDKVVSTISAKTLSDITDNHLPSLASSTAATIMLVNIWYPMSHANFPNNGFGYLLPQALPFAQNPECVLGVIFDSNRELPLPTPSNPDPPYRGADTLPGTKLTVMMGGHYWDGWPAHLTEDTDRARASALAAVERHLNLPPELTAAAHTSAKLCRDALPQHLVGHRDRMRAAHAELDWAFKGRLAVAGQSYSSPGALGMLRAARDVAVQVAGLERPAAAAWTVGDTGLERFTRPARYITVQKQMLPLRYGSRAYVGEGGELRLGGRPRRPTEGGEGGEGR</sequence>
<comment type="function">
    <text evidence="1 11">Catalyzes the 6-electron oxidation of protoporphyrinogen-IX to form protoporphyrin-IX.</text>
</comment>
<comment type="pathway">
    <text evidence="2 11">Porphyrin-containing compound metabolism; protoporphyrin-IX biosynthesis; protoporphyrin-IX from protoporphyrinogen-IX: step 1/1.</text>
</comment>
<dbReference type="EMBL" id="MU854339">
    <property type="protein sequence ID" value="KAK4042539.1"/>
    <property type="molecule type" value="Genomic_DNA"/>
</dbReference>
<keyword evidence="6 11" id="KW-0274">FAD</keyword>
<keyword evidence="15" id="KW-1185">Reference proteome</keyword>
<evidence type="ECO:0000256" key="5">
    <source>
        <dbReference type="ARBA" id="ARBA00022630"/>
    </source>
</evidence>
<keyword evidence="5 11" id="KW-0285">Flavoprotein</keyword>
<evidence type="ECO:0000256" key="1">
    <source>
        <dbReference type="ARBA" id="ARBA00002600"/>
    </source>
</evidence>
<feature type="compositionally biased region" description="Basic residues" evidence="12">
    <location>
        <begin position="17"/>
        <end position="27"/>
    </location>
</feature>
<feature type="region of interest" description="Disordered" evidence="12">
    <location>
        <begin position="674"/>
        <end position="694"/>
    </location>
</feature>
<evidence type="ECO:0000256" key="6">
    <source>
        <dbReference type="ARBA" id="ARBA00022827"/>
    </source>
</evidence>
<dbReference type="Pfam" id="PF01593">
    <property type="entry name" value="Amino_oxidase"/>
    <property type="match status" value="1"/>
</dbReference>
<dbReference type="InterPro" id="IPR004572">
    <property type="entry name" value="Protoporphyrinogen_oxidase"/>
</dbReference>
<dbReference type="GO" id="GO:0005743">
    <property type="term" value="C:mitochondrial inner membrane"/>
    <property type="evidence" value="ECO:0007669"/>
    <property type="project" value="UniProtKB-SubCell"/>
</dbReference>
<dbReference type="NCBIfam" id="TIGR00562">
    <property type="entry name" value="proto_IX_ox"/>
    <property type="match status" value="1"/>
</dbReference>
<dbReference type="InterPro" id="IPR050464">
    <property type="entry name" value="Zeta_carotene_desat/Oxidored"/>
</dbReference>
<dbReference type="PANTHER" id="PTHR42923:SF3">
    <property type="entry name" value="PROTOPORPHYRINOGEN OXIDASE"/>
    <property type="match status" value="1"/>
</dbReference>
<dbReference type="Proteomes" id="UP001303115">
    <property type="component" value="Unassembled WGS sequence"/>
</dbReference>
<evidence type="ECO:0000256" key="11">
    <source>
        <dbReference type="RuleBase" id="RU367069"/>
    </source>
</evidence>
<comment type="catalytic activity">
    <reaction evidence="10 11">
        <text>protoporphyrinogen IX + 3 O2 = protoporphyrin IX + 3 H2O2</text>
        <dbReference type="Rhea" id="RHEA:25576"/>
        <dbReference type="ChEBI" id="CHEBI:15379"/>
        <dbReference type="ChEBI" id="CHEBI:16240"/>
        <dbReference type="ChEBI" id="CHEBI:57306"/>
        <dbReference type="ChEBI" id="CHEBI:57307"/>
        <dbReference type="EC" id="1.3.3.4"/>
    </reaction>
</comment>
<comment type="similarity">
    <text evidence="3 11">Belongs to the protoporphyrinogen/coproporphyrinogen oxidase family. Protoporphyrinogen oxidase subfamily.</text>
</comment>
<evidence type="ECO:0000256" key="8">
    <source>
        <dbReference type="ARBA" id="ARBA00023133"/>
    </source>
</evidence>
<evidence type="ECO:0000259" key="13">
    <source>
        <dbReference type="Pfam" id="PF01593"/>
    </source>
</evidence>
<dbReference type="AlphaFoldDB" id="A0AAN6PNU1"/>
<feature type="domain" description="Amine oxidase" evidence="13">
    <location>
        <begin position="101"/>
        <end position="438"/>
    </location>
</feature>
<dbReference type="Gene3D" id="3.50.50.60">
    <property type="entry name" value="FAD/NAD(P)-binding domain"/>
    <property type="match status" value="1"/>
</dbReference>
<reference evidence="15" key="1">
    <citation type="journal article" date="2023" name="Mol. Phylogenet. Evol.">
        <title>Genome-scale phylogeny and comparative genomics of the fungal order Sordariales.</title>
        <authorList>
            <person name="Hensen N."/>
            <person name="Bonometti L."/>
            <person name="Westerberg I."/>
            <person name="Brannstrom I.O."/>
            <person name="Guillou S."/>
            <person name="Cros-Aarteil S."/>
            <person name="Calhoun S."/>
            <person name="Haridas S."/>
            <person name="Kuo A."/>
            <person name="Mondo S."/>
            <person name="Pangilinan J."/>
            <person name="Riley R."/>
            <person name="LaButti K."/>
            <person name="Andreopoulos B."/>
            <person name="Lipzen A."/>
            <person name="Chen C."/>
            <person name="Yan M."/>
            <person name="Daum C."/>
            <person name="Ng V."/>
            <person name="Clum A."/>
            <person name="Steindorff A."/>
            <person name="Ohm R.A."/>
            <person name="Martin F."/>
            <person name="Silar P."/>
            <person name="Natvig D.O."/>
            <person name="Lalanne C."/>
            <person name="Gautier V."/>
            <person name="Ament-Velasquez S.L."/>
            <person name="Kruys A."/>
            <person name="Hutchinson M.I."/>
            <person name="Powell A.J."/>
            <person name="Barry K."/>
            <person name="Miller A.N."/>
            <person name="Grigoriev I.V."/>
            <person name="Debuchy R."/>
            <person name="Gladieux P."/>
            <person name="Hiltunen Thoren M."/>
            <person name="Johannesson H."/>
        </authorList>
    </citation>
    <scope>NUCLEOTIDE SEQUENCE [LARGE SCALE GENOMIC DNA]</scope>
    <source>
        <strain evidence="15">CBS 284.82</strain>
    </source>
</reference>
<keyword evidence="7 11" id="KW-0560">Oxidoreductase</keyword>
<dbReference type="InterPro" id="IPR002937">
    <property type="entry name" value="Amino_oxidase"/>
</dbReference>
<evidence type="ECO:0000256" key="9">
    <source>
        <dbReference type="ARBA" id="ARBA00023244"/>
    </source>
</evidence>
<keyword evidence="9 11" id="KW-0627">Porphyrin biosynthesis</keyword>
<proteinExistence type="inferred from homology"/>
<keyword evidence="8 11" id="KW-0350">Heme biosynthesis</keyword>
<evidence type="ECO:0000256" key="2">
    <source>
        <dbReference type="ARBA" id="ARBA00005073"/>
    </source>
</evidence>
<evidence type="ECO:0000313" key="14">
    <source>
        <dbReference type="EMBL" id="KAK4042539.1"/>
    </source>
</evidence>
<feature type="region of interest" description="Disordered" evidence="12">
    <location>
        <begin position="12"/>
        <end position="63"/>
    </location>
</feature>
<feature type="compositionally biased region" description="Basic and acidic residues" evidence="12">
    <location>
        <begin position="683"/>
        <end position="694"/>
    </location>
</feature>
<comment type="cofactor">
    <cofactor evidence="11">
        <name>FAD</name>
        <dbReference type="ChEBI" id="CHEBI:57692"/>
    </cofactor>
    <text evidence="11">Binds 1 FAD per subunit.</text>
</comment>
<comment type="subcellular location">
    <subcellularLocation>
        <location evidence="11">Mitochondrion inner membrane</location>
    </subcellularLocation>
</comment>
<evidence type="ECO:0000256" key="4">
    <source>
        <dbReference type="ARBA" id="ARBA00012867"/>
    </source>
</evidence>
<dbReference type="SUPFAM" id="SSF54373">
    <property type="entry name" value="FAD-linked reductases, C-terminal domain"/>
    <property type="match status" value="1"/>
</dbReference>
<dbReference type="GO" id="GO:0006782">
    <property type="term" value="P:protoporphyrinogen IX biosynthetic process"/>
    <property type="evidence" value="ECO:0007669"/>
    <property type="project" value="UniProtKB-UniRule"/>
</dbReference>
<evidence type="ECO:0000256" key="10">
    <source>
        <dbReference type="ARBA" id="ARBA00047554"/>
    </source>
</evidence>
<evidence type="ECO:0000256" key="7">
    <source>
        <dbReference type="ARBA" id="ARBA00023002"/>
    </source>
</evidence>
<dbReference type="EC" id="1.3.3.4" evidence="4 11"/>
<evidence type="ECO:0000313" key="15">
    <source>
        <dbReference type="Proteomes" id="UP001303115"/>
    </source>
</evidence>
<accession>A0AAN6PNU1</accession>
<protein>
    <recommendedName>
        <fullName evidence="4 11">Protoporphyrinogen oxidase</fullName>
        <ecNumber evidence="4 11">1.3.3.4</ecNumber>
    </recommendedName>
</protein>
<organism evidence="14 15">
    <name type="scientific">Parachaetomium inaequale</name>
    <dbReference type="NCBI Taxonomy" id="2588326"/>
    <lineage>
        <taxon>Eukaryota</taxon>
        <taxon>Fungi</taxon>
        <taxon>Dikarya</taxon>
        <taxon>Ascomycota</taxon>
        <taxon>Pezizomycotina</taxon>
        <taxon>Sordariomycetes</taxon>
        <taxon>Sordariomycetidae</taxon>
        <taxon>Sordariales</taxon>
        <taxon>Chaetomiaceae</taxon>
        <taxon>Parachaetomium</taxon>
    </lineage>
</organism>
<dbReference type="SUPFAM" id="SSF51905">
    <property type="entry name" value="FAD/NAD(P)-binding domain"/>
    <property type="match status" value="1"/>
</dbReference>
<dbReference type="GO" id="GO:0004729">
    <property type="term" value="F:oxygen-dependent protoporphyrinogen oxidase activity"/>
    <property type="evidence" value="ECO:0007669"/>
    <property type="project" value="UniProtKB-UniRule"/>
</dbReference>
<dbReference type="InterPro" id="IPR036188">
    <property type="entry name" value="FAD/NAD-bd_sf"/>
</dbReference>
<gene>
    <name evidence="14" type="ORF">C8A01DRAFT_44424</name>
</gene>
<dbReference type="PANTHER" id="PTHR42923">
    <property type="entry name" value="PROTOPORPHYRINOGEN OXIDASE"/>
    <property type="match status" value="1"/>
</dbReference>
<comment type="caution">
    <text evidence="14">The sequence shown here is derived from an EMBL/GenBank/DDBJ whole genome shotgun (WGS) entry which is preliminary data.</text>
</comment>
<evidence type="ECO:0000256" key="3">
    <source>
        <dbReference type="ARBA" id="ARBA00010551"/>
    </source>
</evidence>
<evidence type="ECO:0000256" key="12">
    <source>
        <dbReference type="SAM" id="MobiDB-lite"/>
    </source>
</evidence>